<organism evidence="3 4">
    <name type="scientific">Crateriforma conspicua</name>
    <dbReference type="NCBI Taxonomy" id="2527996"/>
    <lineage>
        <taxon>Bacteria</taxon>
        <taxon>Pseudomonadati</taxon>
        <taxon>Planctomycetota</taxon>
        <taxon>Planctomycetia</taxon>
        <taxon>Planctomycetales</taxon>
        <taxon>Planctomycetaceae</taxon>
        <taxon>Crateriforma</taxon>
    </lineage>
</organism>
<evidence type="ECO:0000256" key="1">
    <source>
        <dbReference type="SAM" id="MobiDB-lite"/>
    </source>
</evidence>
<evidence type="ECO:0000313" key="3">
    <source>
        <dbReference type="EMBL" id="TWU63382.1"/>
    </source>
</evidence>
<proteinExistence type="predicted"/>
<dbReference type="AlphaFoldDB" id="A0A5C6FQ41"/>
<sequence length="351" mass="39517">MRASCLINSHNYVRYVGQAVRSALEQTIPFHEIIVVDDGSTDGSLEALRREFAGQGTVEILGKRQAGQLSCFHHGCPLITGDVVFFLDADDIFDPDLVDRCGAIYRQRPDVNFLSVGFREIGNVRNVKRRVKPTRDRGLSALASVFNRSWIGNPTSCLSMKTDLLRKILPYPHEDDWVTRADDVLVFGASLALGHKYHLDMPLVNYRIHDQNHHARKRFDAAQKLVHALKLNRLIAHYIDRMGYDVPSLGYLLPREFRTIEKPTLRELVSYAKMSSRARVPLHVRLEQYLLMSIHYAQQVRAPKTDPDAVIQPVGSADPLSADPSVPPGIAKPAKTQANRSGDERPQRRAA</sequence>
<dbReference type="CDD" id="cd00761">
    <property type="entry name" value="Glyco_tranf_GTA_type"/>
    <property type="match status" value="1"/>
</dbReference>
<dbReference type="Gene3D" id="3.90.550.10">
    <property type="entry name" value="Spore Coat Polysaccharide Biosynthesis Protein SpsA, Chain A"/>
    <property type="match status" value="1"/>
</dbReference>
<evidence type="ECO:0000259" key="2">
    <source>
        <dbReference type="Pfam" id="PF00535"/>
    </source>
</evidence>
<gene>
    <name evidence="3" type="primary">kfoC_1</name>
    <name evidence="3" type="ORF">V7x_51220</name>
</gene>
<dbReference type="EMBL" id="SJPZ01000002">
    <property type="protein sequence ID" value="TWU63382.1"/>
    <property type="molecule type" value="Genomic_DNA"/>
</dbReference>
<protein>
    <submittedName>
        <fullName evidence="3">Chondroitin synthase</fullName>
    </submittedName>
</protein>
<accession>A0A5C6FQ41</accession>
<reference evidence="3 4" key="1">
    <citation type="submission" date="2019-02" db="EMBL/GenBank/DDBJ databases">
        <title>Deep-cultivation of Planctomycetes and their phenomic and genomic characterization uncovers novel biology.</title>
        <authorList>
            <person name="Wiegand S."/>
            <person name="Jogler M."/>
            <person name="Boedeker C."/>
            <person name="Pinto D."/>
            <person name="Vollmers J."/>
            <person name="Rivas-Marin E."/>
            <person name="Kohn T."/>
            <person name="Peeters S.H."/>
            <person name="Heuer A."/>
            <person name="Rast P."/>
            <person name="Oberbeckmann S."/>
            <person name="Bunk B."/>
            <person name="Jeske O."/>
            <person name="Meyerdierks A."/>
            <person name="Storesund J.E."/>
            <person name="Kallscheuer N."/>
            <person name="Luecker S."/>
            <person name="Lage O.M."/>
            <person name="Pohl T."/>
            <person name="Merkel B.J."/>
            <person name="Hornburger P."/>
            <person name="Mueller R.-W."/>
            <person name="Bruemmer F."/>
            <person name="Labrenz M."/>
            <person name="Spormann A.M."/>
            <person name="Op Den Camp H."/>
            <person name="Overmann J."/>
            <person name="Amann R."/>
            <person name="Jetten M.S.M."/>
            <person name="Mascher T."/>
            <person name="Medema M.H."/>
            <person name="Devos D.P."/>
            <person name="Kaster A.-K."/>
            <person name="Ovreas L."/>
            <person name="Rohde M."/>
            <person name="Galperin M.Y."/>
            <person name="Jogler C."/>
        </authorList>
    </citation>
    <scope>NUCLEOTIDE SEQUENCE [LARGE SCALE GENOMIC DNA]</scope>
    <source>
        <strain evidence="3 4">V7</strain>
    </source>
</reference>
<dbReference type="PANTHER" id="PTHR43685">
    <property type="entry name" value="GLYCOSYLTRANSFERASE"/>
    <property type="match status" value="1"/>
</dbReference>
<name>A0A5C6FQ41_9PLAN</name>
<dbReference type="OrthoDB" id="396512at2"/>
<dbReference type="SUPFAM" id="SSF53448">
    <property type="entry name" value="Nucleotide-diphospho-sugar transferases"/>
    <property type="match status" value="1"/>
</dbReference>
<dbReference type="Pfam" id="PF00535">
    <property type="entry name" value="Glycos_transf_2"/>
    <property type="match status" value="1"/>
</dbReference>
<dbReference type="InterPro" id="IPR001173">
    <property type="entry name" value="Glyco_trans_2-like"/>
</dbReference>
<comment type="caution">
    <text evidence="3">The sequence shown here is derived from an EMBL/GenBank/DDBJ whole genome shotgun (WGS) entry which is preliminary data.</text>
</comment>
<feature type="compositionally biased region" description="Basic and acidic residues" evidence="1">
    <location>
        <begin position="341"/>
        <end position="351"/>
    </location>
</feature>
<dbReference type="InterPro" id="IPR050834">
    <property type="entry name" value="Glycosyltransf_2"/>
</dbReference>
<dbReference type="PANTHER" id="PTHR43685:SF11">
    <property type="entry name" value="GLYCOSYLTRANSFERASE TAGX-RELATED"/>
    <property type="match status" value="1"/>
</dbReference>
<evidence type="ECO:0000313" key="4">
    <source>
        <dbReference type="Proteomes" id="UP000316476"/>
    </source>
</evidence>
<dbReference type="RefSeq" id="WP_146415998.1">
    <property type="nucleotide sequence ID" value="NZ_SJPZ01000002.1"/>
</dbReference>
<feature type="region of interest" description="Disordered" evidence="1">
    <location>
        <begin position="307"/>
        <end position="351"/>
    </location>
</feature>
<feature type="domain" description="Glycosyltransferase 2-like" evidence="2">
    <location>
        <begin position="4"/>
        <end position="132"/>
    </location>
</feature>
<dbReference type="InterPro" id="IPR029044">
    <property type="entry name" value="Nucleotide-diphossugar_trans"/>
</dbReference>
<dbReference type="Proteomes" id="UP000316476">
    <property type="component" value="Unassembled WGS sequence"/>
</dbReference>